<dbReference type="Proteomes" id="UP000002194">
    <property type="component" value="Chromosome"/>
</dbReference>
<dbReference type="HOGENOM" id="CLU_3215423_0_0_7"/>
<evidence type="ECO:0000313" key="1">
    <source>
        <dbReference type="EMBL" id="AAS97854.1"/>
    </source>
</evidence>
<accession>Q725N9</accession>
<organism evidence="1 2">
    <name type="scientific">Nitratidesulfovibrio vulgaris (strain ATCC 29579 / DSM 644 / CCUG 34227 / NCIMB 8303 / VKM B-1760 / Hildenborough)</name>
    <name type="common">Desulfovibrio vulgaris</name>
    <dbReference type="NCBI Taxonomy" id="882"/>
    <lineage>
        <taxon>Bacteria</taxon>
        <taxon>Pseudomonadati</taxon>
        <taxon>Thermodesulfobacteriota</taxon>
        <taxon>Desulfovibrionia</taxon>
        <taxon>Desulfovibrionales</taxon>
        <taxon>Desulfovibrionaceae</taxon>
        <taxon>Nitratidesulfovibrio</taxon>
    </lineage>
</organism>
<evidence type="ECO:0000313" key="2">
    <source>
        <dbReference type="Proteomes" id="UP000002194"/>
    </source>
</evidence>
<name>Q725N9_NITV2</name>
<keyword evidence="2" id="KW-1185">Reference proteome</keyword>
<dbReference type="PaxDb" id="882-DVU_3385"/>
<dbReference type="KEGG" id="dvu:DVU_3385"/>
<dbReference type="EMBL" id="AE017285">
    <property type="protein sequence ID" value="AAS97854.1"/>
    <property type="molecule type" value="Genomic_DNA"/>
</dbReference>
<reference evidence="1 2" key="1">
    <citation type="journal article" date="2004" name="Nat. Biotechnol.">
        <title>The genome sequence of the anaerobic, sulfate-reducing bacterium Desulfovibrio vulgaris Hildenborough.</title>
        <authorList>
            <person name="Heidelberg J.F."/>
            <person name="Seshadri R."/>
            <person name="Haveman S.A."/>
            <person name="Hemme C.L."/>
            <person name="Paulsen I.T."/>
            <person name="Kolonay J.F."/>
            <person name="Eisen J.A."/>
            <person name="Ward N."/>
            <person name="Methe B."/>
            <person name="Brinkac L.M."/>
            <person name="Daugherty S.C."/>
            <person name="Deboy R.T."/>
            <person name="Dodson R.J."/>
            <person name="Durkin A.S."/>
            <person name="Madupu R."/>
            <person name="Nelson W.C."/>
            <person name="Sullivan S.A."/>
            <person name="Fouts D."/>
            <person name="Haft D.H."/>
            <person name="Selengut J."/>
            <person name="Peterson J.D."/>
            <person name="Davidsen T.M."/>
            <person name="Zafar N."/>
            <person name="Zhou L."/>
            <person name="Radune D."/>
            <person name="Dimitrov G."/>
            <person name="Hance M."/>
            <person name="Tran K."/>
            <person name="Khouri H."/>
            <person name="Gill J."/>
            <person name="Utterback T.R."/>
            <person name="Feldblyum T.V."/>
            <person name="Wall J.D."/>
            <person name="Voordouw G."/>
            <person name="Fraser C.M."/>
        </authorList>
    </citation>
    <scope>NUCLEOTIDE SEQUENCE [LARGE SCALE GENOMIC DNA]</scope>
    <source>
        <strain evidence="2">ATCC 29579 / DSM 644 / NCIMB 8303 / VKM B-1760 / Hildenborough</strain>
    </source>
</reference>
<proteinExistence type="predicted"/>
<dbReference type="AlphaFoldDB" id="Q725N9"/>
<dbReference type="EnsemblBacteria" id="AAS97854">
    <property type="protein sequence ID" value="AAS97854"/>
    <property type="gene ID" value="DVU_3385"/>
</dbReference>
<gene>
    <name evidence="1" type="ordered locus">DVU_3385</name>
</gene>
<protein>
    <submittedName>
        <fullName evidence="1">Uncharacterized protein</fullName>
    </submittedName>
</protein>
<sequence length="44" mass="4552">MGLVDGRGLRTLSVHGDALRHEDVTAMGLLPRDTGGVPVAGLLQ</sequence>